<evidence type="ECO:0000313" key="8">
    <source>
        <dbReference type="Proteomes" id="UP000095039"/>
    </source>
</evidence>
<protein>
    <recommendedName>
        <fullName evidence="6">OmpA-like domain-containing protein</fullName>
    </recommendedName>
</protein>
<dbReference type="PANTHER" id="PTHR30329:SF21">
    <property type="entry name" value="LIPOPROTEIN YIAD-RELATED"/>
    <property type="match status" value="1"/>
</dbReference>
<feature type="chain" id="PRO_5009172417" description="OmpA-like domain-containing protein" evidence="5">
    <location>
        <begin position="24"/>
        <end position="225"/>
    </location>
</feature>
<keyword evidence="5" id="KW-0732">Signal</keyword>
<keyword evidence="8" id="KW-1185">Reference proteome</keyword>
<gene>
    <name evidence="7" type="ORF">A1OK_09835</name>
</gene>
<dbReference type="GO" id="GO:0009279">
    <property type="term" value="C:cell outer membrane"/>
    <property type="evidence" value="ECO:0007669"/>
    <property type="project" value="UniProtKB-SubCell"/>
</dbReference>
<comment type="subcellular location">
    <subcellularLocation>
        <location evidence="1">Cell outer membrane</location>
    </subcellularLocation>
</comment>
<dbReference type="EMBL" id="AJWN02000058">
    <property type="protein sequence ID" value="OEE60830.1"/>
    <property type="molecule type" value="Genomic_DNA"/>
</dbReference>
<dbReference type="InterPro" id="IPR006665">
    <property type="entry name" value="OmpA-like"/>
</dbReference>
<dbReference type="PRINTS" id="PR01021">
    <property type="entry name" value="OMPADOMAIN"/>
</dbReference>
<evidence type="ECO:0000256" key="5">
    <source>
        <dbReference type="SAM" id="SignalP"/>
    </source>
</evidence>
<dbReference type="Gene3D" id="3.30.1330.60">
    <property type="entry name" value="OmpA-like domain"/>
    <property type="match status" value="1"/>
</dbReference>
<accession>A0A1E5C5P9</accession>
<dbReference type="RefSeq" id="WP_016959146.1">
    <property type="nucleotide sequence ID" value="NZ_AJWN02000058.1"/>
</dbReference>
<dbReference type="InterPro" id="IPR050330">
    <property type="entry name" value="Bact_OuterMem_StrucFunc"/>
</dbReference>
<feature type="domain" description="OmpA-like" evidence="6">
    <location>
        <begin position="101"/>
        <end position="219"/>
    </location>
</feature>
<keyword evidence="3" id="KW-0998">Cell outer membrane</keyword>
<dbReference type="SUPFAM" id="SSF103088">
    <property type="entry name" value="OmpA-like"/>
    <property type="match status" value="1"/>
</dbReference>
<name>A0A1E5C5P9_9GAMM</name>
<keyword evidence="2 4" id="KW-0472">Membrane</keyword>
<dbReference type="PANTHER" id="PTHR30329">
    <property type="entry name" value="STATOR ELEMENT OF FLAGELLAR MOTOR COMPLEX"/>
    <property type="match status" value="1"/>
</dbReference>
<dbReference type="InterPro" id="IPR006664">
    <property type="entry name" value="OMP_bac"/>
</dbReference>
<evidence type="ECO:0000256" key="1">
    <source>
        <dbReference type="ARBA" id="ARBA00004442"/>
    </source>
</evidence>
<evidence type="ECO:0000256" key="2">
    <source>
        <dbReference type="ARBA" id="ARBA00023136"/>
    </source>
</evidence>
<dbReference type="InterPro" id="IPR036737">
    <property type="entry name" value="OmpA-like_sf"/>
</dbReference>
<dbReference type="Pfam" id="PF00691">
    <property type="entry name" value="OmpA"/>
    <property type="match status" value="1"/>
</dbReference>
<evidence type="ECO:0000313" key="7">
    <source>
        <dbReference type="EMBL" id="OEE60830.1"/>
    </source>
</evidence>
<evidence type="ECO:0000256" key="4">
    <source>
        <dbReference type="PROSITE-ProRule" id="PRU00473"/>
    </source>
</evidence>
<evidence type="ECO:0000256" key="3">
    <source>
        <dbReference type="ARBA" id="ARBA00023237"/>
    </source>
</evidence>
<dbReference type="AlphaFoldDB" id="A0A1E5C5P9"/>
<dbReference type="Proteomes" id="UP000095039">
    <property type="component" value="Unassembled WGS sequence"/>
</dbReference>
<dbReference type="PROSITE" id="PS51123">
    <property type="entry name" value="OMPA_2"/>
    <property type="match status" value="1"/>
</dbReference>
<feature type="signal peptide" evidence="5">
    <location>
        <begin position="1"/>
        <end position="23"/>
    </location>
</feature>
<sequence length="225" mass="24422">MKPALTLTALLFTASLLPMQCAAATLPATVFEDICVDKNTEVAFRVKLEPSTEVLFHRAQYLQLERSVDSHPATPLFIEAMVNAGLNKQCAEFLVRETPSVAVKHNQLIAMVHFGFDKSSLTPTGKKILAGIVDTIKRTDTPLSIEGHTDSVGTHAYNLKLGLQRAESVKVQLVTSVNPNSSGKIKTLTRGETAPIASNKTTAGKTQNRRVEVRTLVLPEDTTSN</sequence>
<organism evidence="7 8">
    <name type="scientific">Enterovibrio norvegicus FF-454</name>
    <dbReference type="NCBI Taxonomy" id="1185651"/>
    <lineage>
        <taxon>Bacteria</taxon>
        <taxon>Pseudomonadati</taxon>
        <taxon>Pseudomonadota</taxon>
        <taxon>Gammaproteobacteria</taxon>
        <taxon>Vibrionales</taxon>
        <taxon>Vibrionaceae</taxon>
        <taxon>Enterovibrio</taxon>
    </lineage>
</organism>
<evidence type="ECO:0000259" key="6">
    <source>
        <dbReference type="PROSITE" id="PS51123"/>
    </source>
</evidence>
<reference evidence="7 8" key="1">
    <citation type="journal article" date="2012" name="Science">
        <title>Ecological populations of bacteria act as socially cohesive units of antibiotic production and resistance.</title>
        <authorList>
            <person name="Cordero O.X."/>
            <person name="Wildschutte H."/>
            <person name="Kirkup B."/>
            <person name="Proehl S."/>
            <person name="Ngo L."/>
            <person name="Hussain F."/>
            <person name="Le Roux F."/>
            <person name="Mincer T."/>
            <person name="Polz M.F."/>
        </authorList>
    </citation>
    <scope>NUCLEOTIDE SEQUENCE [LARGE SCALE GENOMIC DNA]</scope>
    <source>
        <strain evidence="7 8">FF-454</strain>
    </source>
</reference>
<proteinExistence type="predicted"/>
<dbReference type="CDD" id="cd07185">
    <property type="entry name" value="OmpA_C-like"/>
    <property type="match status" value="1"/>
</dbReference>
<comment type="caution">
    <text evidence="7">The sequence shown here is derived from an EMBL/GenBank/DDBJ whole genome shotgun (WGS) entry which is preliminary data.</text>
</comment>